<protein>
    <recommendedName>
        <fullName evidence="4">Protein kinase domain-containing protein</fullName>
    </recommendedName>
</protein>
<comment type="caution">
    <text evidence="2">The sequence shown here is derived from an EMBL/GenBank/DDBJ whole genome shotgun (WGS) entry which is preliminary data.</text>
</comment>
<evidence type="ECO:0000313" key="2">
    <source>
        <dbReference type="EMBL" id="KAG9390796.1"/>
    </source>
</evidence>
<evidence type="ECO:0000313" key="3">
    <source>
        <dbReference type="Proteomes" id="UP000717585"/>
    </source>
</evidence>
<proteinExistence type="predicted"/>
<dbReference type="Proteomes" id="UP000717585">
    <property type="component" value="Unassembled WGS sequence"/>
</dbReference>
<dbReference type="AlphaFoldDB" id="A0A8J6AQ04"/>
<feature type="region of interest" description="Disordered" evidence="1">
    <location>
        <begin position="1"/>
        <end position="20"/>
    </location>
</feature>
<sequence>MERSSGVSTQQPSGAAGPGIIWDSQGSVTKVMFSSQDKDSCSFAQETQFSKHLQEAVKDKFRHDGDDVKAKVFVLGQKEMQNFIRSGMPVLTERSDSMFCSNSFDTIGKVLKVGTLFATANSKADVVVAVELPKLRFGYFVHLCELKVSKSSNTNPDRNACFQAALYTAHLTECTLRAVHSQFPEKAADSKFPPALLSNSTVCVCHPDYAITFDMEAVTDLGVFAIPSSEIRDNVHRIRRDVSDSTAMLDELFPAVVCNAKALATELSANTPSTPWTRFFPEILHSFVHAENPAENPTEEFVMTSNSFIYIANESVWKIDRAHFCPGAMPHLARNQRLGVAALTAVAGFVGKFSYELFFVVRRDGRLSACHPPDFDSIVHSHVCLKQPNLSKEYLIGPAAALRLKELLKQPKRVREFMECMRSHLFKVFDFDKKKYCFLHRDARVPNIAVRKDLADTSKPMFLVFDWDFAWVEQLDEMKESLISDIMAENPCHTFLICSLFGQFKQLKDSLDHHGIVIHELNTLVTDLGKSKDKREHFFNTLCGPPSSSDKRCRDE</sequence>
<organism evidence="2 3">
    <name type="scientific">Carpediemonas membranifera</name>
    <dbReference type="NCBI Taxonomy" id="201153"/>
    <lineage>
        <taxon>Eukaryota</taxon>
        <taxon>Metamonada</taxon>
        <taxon>Carpediemonas-like organisms</taxon>
        <taxon>Carpediemonas</taxon>
    </lineage>
</organism>
<accession>A0A8J6AQ04</accession>
<name>A0A8J6AQ04_9EUKA</name>
<feature type="compositionally biased region" description="Polar residues" evidence="1">
    <location>
        <begin position="1"/>
        <end position="13"/>
    </location>
</feature>
<evidence type="ECO:0000256" key="1">
    <source>
        <dbReference type="SAM" id="MobiDB-lite"/>
    </source>
</evidence>
<reference evidence="2" key="1">
    <citation type="submission" date="2021-05" db="EMBL/GenBank/DDBJ databases">
        <title>A free-living protist that lacks canonical eukaryotic 1 DNA replication and segregation systems.</title>
        <authorList>
            <person name="Salas-Leiva D.E."/>
            <person name="Tromer E.C."/>
            <person name="Curtis B.A."/>
            <person name="Jerlstrom-Hultqvist J."/>
            <person name="Kolisko M."/>
            <person name="Yi Z."/>
            <person name="Salas-Leiva J.S."/>
            <person name="Gallot-Lavallee L."/>
            <person name="Kops G.J.P.L."/>
            <person name="Archibald J.M."/>
            <person name="Simpson A.G.B."/>
            <person name="Roger A.J."/>
        </authorList>
    </citation>
    <scope>NUCLEOTIDE SEQUENCE</scope>
    <source>
        <strain evidence="2">BICM</strain>
    </source>
</reference>
<evidence type="ECO:0008006" key="4">
    <source>
        <dbReference type="Google" id="ProtNLM"/>
    </source>
</evidence>
<dbReference type="EMBL" id="JAHDYR010000062">
    <property type="protein sequence ID" value="KAG9390796.1"/>
    <property type="molecule type" value="Genomic_DNA"/>
</dbReference>
<keyword evidence="3" id="KW-1185">Reference proteome</keyword>
<gene>
    <name evidence="2" type="ORF">J8273_7049</name>
</gene>